<dbReference type="PANTHER" id="PTHR43290:SF2">
    <property type="entry name" value="MEVALONATE KINASE"/>
    <property type="match status" value="1"/>
</dbReference>
<keyword evidence="13" id="KW-1185">Reference proteome</keyword>
<keyword evidence="6" id="KW-0067">ATP-binding</keyword>
<evidence type="ECO:0000256" key="2">
    <source>
        <dbReference type="ARBA" id="ARBA00022516"/>
    </source>
</evidence>
<evidence type="ECO:0000256" key="5">
    <source>
        <dbReference type="ARBA" id="ARBA00022777"/>
    </source>
</evidence>
<evidence type="ECO:0000313" key="13">
    <source>
        <dbReference type="Proteomes" id="UP001596392"/>
    </source>
</evidence>
<dbReference type="Pfam" id="PF00288">
    <property type="entry name" value="GHMP_kinases_N"/>
    <property type="match status" value="1"/>
</dbReference>
<gene>
    <name evidence="12" type="ORF">ACFQO7_02090</name>
</gene>
<dbReference type="PRINTS" id="PR00959">
    <property type="entry name" value="MEVGALKINASE"/>
</dbReference>
<evidence type="ECO:0000259" key="10">
    <source>
        <dbReference type="Pfam" id="PF00288"/>
    </source>
</evidence>
<dbReference type="InterPro" id="IPR013750">
    <property type="entry name" value="GHMP_kinase_C_dom"/>
</dbReference>
<evidence type="ECO:0000256" key="4">
    <source>
        <dbReference type="ARBA" id="ARBA00022741"/>
    </source>
</evidence>
<dbReference type="InterPro" id="IPR020568">
    <property type="entry name" value="Ribosomal_Su5_D2-typ_SF"/>
</dbReference>
<comment type="caution">
    <text evidence="12">The sequence shown here is derived from an EMBL/GenBank/DDBJ whole genome shotgun (WGS) entry which is preliminary data.</text>
</comment>
<accession>A0ABW2GMI2</accession>
<keyword evidence="2" id="KW-0444">Lipid biosynthesis</keyword>
<dbReference type="RefSeq" id="WP_376804737.1">
    <property type="nucleotide sequence ID" value="NZ_JBHTAC010000002.1"/>
</dbReference>
<dbReference type="InterPro" id="IPR036554">
    <property type="entry name" value="GHMP_kinase_C_sf"/>
</dbReference>
<proteinExistence type="predicted"/>
<evidence type="ECO:0000313" key="12">
    <source>
        <dbReference type="EMBL" id="MFC7241261.1"/>
    </source>
</evidence>
<dbReference type="Proteomes" id="UP001596392">
    <property type="component" value="Unassembled WGS sequence"/>
</dbReference>
<feature type="domain" description="GHMP kinase N-terminal" evidence="10">
    <location>
        <begin position="86"/>
        <end position="172"/>
    </location>
</feature>
<keyword evidence="3" id="KW-0808">Transferase</keyword>
<evidence type="ECO:0000256" key="1">
    <source>
        <dbReference type="ARBA" id="ARBA00022490"/>
    </source>
</evidence>
<dbReference type="PANTHER" id="PTHR43290">
    <property type="entry name" value="MEVALONATE KINASE"/>
    <property type="match status" value="1"/>
</dbReference>
<comment type="pathway">
    <text evidence="9">Isoprenoid biosynthesis; isopentenyl diphosphate biosynthesis via mevalonate pathway; isopentenyl diphosphate from (R)-mevalonate: step 1/3.</text>
</comment>
<dbReference type="SUPFAM" id="SSF54211">
    <property type="entry name" value="Ribosomal protein S5 domain 2-like"/>
    <property type="match status" value="1"/>
</dbReference>
<dbReference type="SUPFAM" id="SSF55060">
    <property type="entry name" value="GHMP Kinase, C-terminal domain"/>
    <property type="match status" value="1"/>
</dbReference>
<dbReference type="GO" id="GO:0016301">
    <property type="term" value="F:kinase activity"/>
    <property type="evidence" value="ECO:0007669"/>
    <property type="project" value="UniProtKB-KW"/>
</dbReference>
<keyword evidence="8" id="KW-0443">Lipid metabolism</keyword>
<sequence length="345" mass="36075">MKQRILPHSVAASAPARICLAGESLDWMIDGPSVVAAVPLRTTVRITRGVGDTVRLQAAEPINATRHTTIGDLGRYRGDPMDLLQATAYVLAETCAAVLPGSQIDSITRVPVGAGVSSSAAVAVAASAALLLAGQNIIPAPRTVATTAHAAEAMQLHTGAGWMDFLACAYGGVNHLTGGTPAAIRPLREEIGCPIILIDTLDRRATARTLVGKHERFYTGDADLRHYAVVAPRIVADLAELLAMPDADYPAVGELLQEAQALLRQRVRCSTPIIDECVARAVKAGAYGAKITGSGHGGCLFALAPVEMVPAVRASLSDLPVRVMLFTTGEPHGVVILPDQSEEPI</sequence>
<evidence type="ECO:0000256" key="9">
    <source>
        <dbReference type="ARBA" id="ARBA00029438"/>
    </source>
</evidence>
<keyword evidence="7" id="KW-0460">Magnesium</keyword>
<reference evidence="13" key="1">
    <citation type="journal article" date="2019" name="Int. J. Syst. Evol. Microbiol.">
        <title>The Global Catalogue of Microorganisms (GCM) 10K type strain sequencing project: providing services to taxonomists for standard genome sequencing and annotation.</title>
        <authorList>
            <consortium name="The Broad Institute Genomics Platform"/>
            <consortium name="The Broad Institute Genome Sequencing Center for Infectious Disease"/>
            <person name="Wu L."/>
            <person name="Ma J."/>
        </authorList>
    </citation>
    <scope>NUCLEOTIDE SEQUENCE [LARGE SCALE GENOMIC DNA]</scope>
    <source>
        <strain evidence="13">CGMCC 1.9106</strain>
    </source>
</reference>
<dbReference type="Pfam" id="PF08544">
    <property type="entry name" value="GHMP_kinases_C"/>
    <property type="match status" value="1"/>
</dbReference>
<keyword evidence="1" id="KW-0963">Cytoplasm</keyword>
<dbReference type="InterPro" id="IPR006205">
    <property type="entry name" value="Mev_gal_kin"/>
</dbReference>
<keyword evidence="5 12" id="KW-0418">Kinase</keyword>
<evidence type="ECO:0000256" key="7">
    <source>
        <dbReference type="ARBA" id="ARBA00022842"/>
    </source>
</evidence>
<dbReference type="Gene3D" id="3.30.70.890">
    <property type="entry name" value="GHMP kinase, C-terminal domain"/>
    <property type="match status" value="1"/>
</dbReference>
<keyword evidence="4" id="KW-0547">Nucleotide-binding</keyword>
<dbReference type="InterPro" id="IPR014721">
    <property type="entry name" value="Ribsml_uS5_D2-typ_fold_subgr"/>
</dbReference>
<evidence type="ECO:0000259" key="11">
    <source>
        <dbReference type="Pfam" id="PF08544"/>
    </source>
</evidence>
<evidence type="ECO:0000256" key="6">
    <source>
        <dbReference type="ARBA" id="ARBA00022840"/>
    </source>
</evidence>
<dbReference type="InterPro" id="IPR006204">
    <property type="entry name" value="GHMP_kinase_N_dom"/>
</dbReference>
<organism evidence="12 13">
    <name type="scientific">Catellatospora aurea</name>
    <dbReference type="NCBI Taxonomy" id="1337874"/>
    <lineage>
        <taxon>Bacteria</taxon>
        <taxon>Bacillati</taxon>
        <taxon>Actinomycetota</taxon>
        <taxon>Actinomycetes</taxon>
        <taxon>Micromonosporales</taxon>
        <taxon>Micromonosporaceae</taxon>
        <taxon>Catellatospora</taxon>
    </lineage>
</organism>
<feature type="domain" description="GHMP kinase C-terminal" evidence="11">
    <location>
        <begin position="247"/>
        <end position="304"/>
    </location>
</feature>
<evidence type="ECO:0000256" key="8">
    <source>
        <dbReference type="ARBA" id="ARBA00023098"/>
    </source>
</evidence>
<name>A0ABW2GMI2_9ACTN</name>
<dbReference type="Gene3D" id="3.30.230.10">
    <property type="match status" value="1"/>
</dbReference>
<protein>
    <submittedName>
        <fullName evidence="12">Mevalonate kinase</fullName>
    </submittedName>
</protein>
<evidence type="ECO:0000256" key="3">
    <source>
        <dbReference type="ARBA" id="ARBA00022679"/>
    </source>
</evidence>
<dbReference type="EMBL" id="JBHTAC010000002">
    <property type="protein sequence ID" value="MFC7241261.1"/>
    <property type="molecule type" value="Genomic_DNA"/>
</dbReference>